<dbReference type="PANTHER" id="PTHR13325">
    <property type="entry name" value="PROTEASE M50 MEMBRANE-BOUND TRANSCRIPTION FACTOR SITE 2 PROTEASE"/>
    <property type="match status" value="1"/>
</dbReference>
<dbReference type="InterPro" id="IPR008915">
    <property type="entry name" value="Peptidase_M50"/>
</dbReference>
<feature type="transmembrane region" description="Helical" evidence="6">
    <location>
        <begin position="35"/>
        <end position="57"/>
    </location>
</feature>
<evidence type="ECO:0000256" key="2">
    <source>
        <dbReference type="ARBA" id="ARBA00022692"/>
    </source>
</evidence>
<feature type="non-terminal residue" evidence="8">
    <location>
        <position position="1"/>
    </location>
</feature>
<dbReference type="GO" id="GO:0016020">
    <property type="term" value="C:membrane"/>
    <property type="evidence" value="ECO:0007669"/>
    <property type="project" value="InterPro"/>
</dbReference>
<protein>
    <recommendedName>
        <fullName evidence="5">Endopeptidase S2P</fullName>
    </recommendedName>
</protein>
<dbReference type="InterPro" id="IPR001193">
    <property type="entry name" value="MBTPS2"/>
</dbReference>
<dbReference type="PANTHER" id="PTHR13325:SF3">
    <property type="entry name" value="MEMBRANE-BOUND TRANSCRIPTION FACTOR SITE-2 PROTEASE"/>
    <property type="match status" value="1"/>
</dbReference>
<dbReference type="GO" id="GO:0031293">
    <property type="term" value="P:membrane protein intracellular domain proteolysis"/>
    <property type="evidence" value="ECO:0007669"/>
    <property type="project" value="TreeGrafter"/>
</dbReference>
<dbReference type="AlphaFoldDB" id="A0A2A9NVF6"/>
<dbReference type="EMBL" id="KZ301986">
    <property type="protein sequence ID" value="PFH51652.1"/>
    <property type="molecule type" value="Genomic_DNA"/>
</dbReference>
<evidence type="ECO:0000313" key="9">
    <source>
        <dbReference type="Proteomes" id="UP000242287"/>
    </source>
</evidence>
<sequence>ITVPLSDLPVLLCAVAASQIVHELGHAIAAAIEKIPIQSVGVSLTLIFPSASVAFATRFLDAASSRSRSIIISAGPFHNLIFWFLLYLFATLNLHQSFWKYTGYRDVTKLARVVMEVEHATPLEFLHPGTWITHVNDIALGSLEPSQDIWEVFEDNRQEQGGWCVDKGALSSSQACCSRDMTKFSPLICFNGSGTAGCLDPVPLLTTVNGATRCNIDSNCITTKVCVRPDGKEQLVRLTVTYRGKQDVILWSGPIGEI</sequence>
<dbReference type="Pfam" id="PF02163">
    <property type="entry name" value="Peptidase_M50"/>
    <property type="match status" value="1"/>
</dbReference>
<dbReference type="Proteomes" id="UP000242287">
    <property type="component" value="Unassembled WGS sequence"/>
</dbReference>
<keyword evidence="9" id="KW-1185">Reference proteome</keyword>
<name>A0A2A9NVF6_9AGAR</name>
<accession>A0A2A9NVF6</accession>
<dbReference type="GO" id="GO:0012505">
    <property type="term" value="C:endomembrane system"/>
    <property type="evidence" value="ECO:0007669"/>
    <property type="project" value="UniProtKB-SubCell"/>
</dbReference>
<evidence type="ECO:0000313" key="8">
    <source>
        <dbReference type="EMBL" id="PFH51652.1"/>
    </source>
</evidence>
<dbReference type="STRING" id="703135.A0A2A9NVF6"/>
<evidence type="ECO:0000259" key="7">
    <source>
        <dbReference type="Pfam" id="PF02163"/>
    </source>
</evidence>
<dbReference type="GO" id="GO:0004222">
    <property type="term" value="F:metalloendopeptidase activity"/>
    <property type="evidence" value="ECO:0007669"/>
    <property type="project" value="InterPro"/>
</dbReference>
<feature type="non-terminal residue" evidence="8">
    <location>
        <position position="258"/>
    </location>
</feature>
<comment type="subcellular location">
    <subcellularLocation>
        <location evidence="1">Endomembrane system</location>
        <topology evidence="1">Multi-pass membrane protein</topology>
    </subcellularLocation>
</comment>
<feature type="transmembrane region" description="Helical" evidence="6">
    <location>
        <begin position="69"/>
        <end position="90"/>
    </location>
</feature>
<evidence type="ECO:0000256" key="5">
    <source>
        <dbReference type="ARBA" id="ARBA00032658"/>
    </source>
</evidence>
<gene>
    <name evidence="8" type="ORF">AMATHDRAFT_120336</name>
</gene>
<evidence type="ECO:0000256" key="4">
    <source>
        <dbReference type="ARBA" id="ARBA00023136"/>
    </source>
</evidence>
<feature type="domain" description="Peptidase M50" evidence="7">
    <location>
        <begin position="12"/>
        <end position="115"/>
    </location>
</feature>
<evidence type="ECO:0000256" key="6">
    <source>
        <dbReference type="SAM" id="Phobius"/>
    </source>
</evidence>
<dbReference type="GO" id="GO:0005737">
    <property type="term" value="C:cytoplasm"/>
    <property type="evidence" value="ECO:0007669"/>
    <property type="project" value="TreeGrafter"/>
</dbReference>
<keyword evidence="3 6" id="KW-1133">Transmembrane helix</keyword>
<keyword evidence="2 6" id="KW-0812">Transmembrane</keyword>
<proteinExistence type="predicted"/>
<keyword evidence="4 6" id="KW-0472">Membrane</keyword>
<dbReference type="GO" id="GO:1905897">
    <property type="term" value="P:regulation of response to endoplasmic reticulum stress"/>
    <property type="evidence" value="ECO:0007669"/>
    <property type="project" value="TreeGrafter"/>
</dbReference>
<organism evidence="8 9">
    <name type="scientific">Amanita thiersii Skay4041</name>
    <dbReference type="NCBI Taxonomy" id="703135"/>
    <lineage>
        <taxon>Eukaryota</taxon>
        <taxon>Fungi</taxon>
        <taxon>Dikarya</taxon>
        <taxon>Basidiomycota</taxon>
        <taxon>Agaricomycotina</taxon>
        <taxon>Agaricomycetes</taxon>
        <taxon>Agaricomycetidae</taxon>
        <taxon>Agaricales</taxon>
        <taxon>Pluteineae</taxon>
        <taxon>Amanitaceae</taxon>
        <taxon>Amanita</taxon>
    </lineage>
</organism>
<dbReference type="OrthoDB" id="7694678at2759"/>
<evidence type="ECO:0000256" key="1">
    <source>
        <dbReference type="ARBA" id="ARBA00004127"/>
    </source>
</evidence>
<evidence type="ECO:0000256" key="3">
    <source>
        <dbReference type="ARBA" id="ARBA00022989"/>
    </source>
</evidence>
<reference evidence="8 9" key="1">
    <citation type="submission" date="2014-02" db="EMBL/GenBank/DDBJ databases">
        <title>Transposable element dynamics among asymbiotic and ectomycorrhizal Amanita fungi.</title>
        <authorList>
            <consortium name="DOE Joint Genome Institute"/>
            <person name="Hess J."/>
            <person name="Skrede I."/>
            <person name="Wolfe B."/>
            <person name="LaButti K."/>
            <person name="Ohm R.A."/>
            <person name="Grigoriev I.V."/>
            <person name="Pringle A."/>
        </authorList>
    </citation>
    <scope>NUCLEOTIDE SEQUENCE [LARGE SCALE GENOMIC DNA]</scope>
    <source>
        <strain evidence="8 9">SKay4041</strain>
    </source>
</reference>